<dbReference type="AlphaFoldDB" id="A0A0K9G421"/>
<sequence>MLVAGRIENFKELSKFKSIKEFNNTIEMFLAEHKKDFTKGELIAFKRLVRFSAKYVGVANAKIGTLLRAINEKGNGFGISRSTFERMLRKAKDLGILSVENTVKSKGGKGHNVYIFNKIDALKKETLTYCENHEKPCDSENEGLDFERETSNLLKTSNIKKINIRKETHLDSTFTASYVPKEFVQTVKPFFNHAAMIEDLWKSVYLDTKAIKNIVDPEIITYTAIDAFKQAIRVYKKGKIRTTLAAFFTGTFKNLMDKAYFAITLEEICEKITR</sequence>
<dbReference type="EMBL" id="LFZW01000004">
    <property type="protein sequence ID" value="KMY41469.1"/>
    <property type="molecule type" value="Genomic_DNA"/>
</dbReference>
<gene>
    <name evidence="1" type="ORF">AC625_24945</name>
</gene>
<keyword evidence="2" id="KW-1185">Reference proteome</keyword>
<name>A0A0K9G421_9BACI</name>
<proteinExistence type="predicted"/>
<dbReference type="RefSeq" id="WP_049684125.1">
    <property type="nucleotide sequence ID" value="NZ_LFZW01000004.1"/>
</dbReference>
<dbReference type="OrthoDB" id="2697418at2"/>
<organism evidence="1 2">
    <name type="scientific">Peribacillus loiseleuriae</name>
    <dbReference type="NCBI Taxonomy" id="1679170"/>
    <lineage>
        <taxon>Bacteria</taxon>
        <taxon>Bacillati</taxon>
        <taxon>Bacillota</taxon>
        <taxon>Bacilli</taxon>
        <taxon>Bacillales</taxon>
        <taxon>Bacillaceae</taxon>
        <taxon>Peribacillus</taxon>
    </lineage>
</organism>
<comment type="caution">
    <text evidence="1">The sequence shown here is derived from an EMBL/GenBank/DDBJ whole genome shotgun (WGS) entry which is preliminary data.</text>
</comment>
<dbReference type="Proteomes" id="UP000037146">
    <property type="component" value="Unassembled WGS sequence"/>
</dbReference>
<evidence type="ECO:0000313" key="1">
    <source>
        <dbReference type="EMBL" id="KMY41469.1"/>
    </source>
</evidence>
<protein>
    <submittedName>
        <fullName evidence="1">Uncharacterized protein</fullName>
    </submittedName>
</protein>
<reference evidence="2" key="1">
    <citation type="submission" date="2015-07" db="EMBL/GenBank/DDBJ databases">
        <title>Genome sequencing project for genomic taxonomy and phylogenomics of Bacillus-like bacteria.</title>
        <authorList>
            <person name="Liu B."/>
            <person name="Wang J."/>
            <person name="Zhu Y."/>
            <person name="Liu G."/>
            <person name="Chen Q."/>
            <person name="Chen Z."/>
            <person name="Lan J."/>
            <person name="Che J."/>
            <person name="Ge C."/>
            <person name="Shi H."/>
            <person name="Pan Z."/>
            <person name="Liu X."/>
        </authorList>
    </citation>
    <scope>NUCLEOTIDE SEQUENCE [LARGE SCALE GENOMIC DNA]</scope>
    <source>
        <strain evidence="2">FJAT-27997</strain>
    </source>
</reference>
<evidence type="ECO:0000313" key="2">
    <source>
        <dbReference type="Proteomes" id="UP000037146"/>
    </source>
</evidence>
<accession>A0A0K9G421</accession>
<dbReference type="PATRIC" id="fig|1679170.3.peg.5614"/>